<dbReference type="SUPFAM" id="SSF49785">
    <property type="entry name" value="Galactose-binding domain-like"/>
    <property type="match status" value="1"/>
</dbReference>
<dbReference type="InterPro" id="IPR008979">
    <property type="entry name" value="Galactose-bd-like_sf"/>
</dbReference>
<dbReference type="Pfam" id="PF01483">
    <property type="entry name" value="P_proprotein"/>
    <property type="match status" value="1"/>
</dbReference>
<dbReference type="RefSeq" id="WP_238895494.1">
    <property type="nucleotide sequence ID" value="NZ_JAKOGG010000003.1"/>
</dbReference>
<sequence length="777" mass="84901">MMKLLSLTVIAASAGVLCSMNATAADWDYPAEQFHIENAAQALDYLNAQYGDQGHYRFRYRTDSLLGHHYNFDVLLDGNYQAQQAVVLSTNNDNVVTRIFLSLANTIVRNGDPLIAAELENPRTLQAQRPPAVANGQLVDAQVAVFEPDLRTMQRQPAPDTPWQSLAEYPQPYQYLLRPAALLQADGRYYLANQQLRQVDAEALVSPAANGQPASSDNSDIVTAGAVTSFSSIAELANLTVDDPRFAQVMAFYHLNASLDYVSSLGFSLFNQPLEFDARGLASNNSAFYKGPNAALFGVGGPSPDALDADVIIHELGHGLSYAIVPDWGYGHTGAIGEGFGDYWAGSYSYRVQYQDAARRHDEFELATVFNWDGYFGTSIATRSLANLQAKYYETAEYQPHISVGGTLGDELWSTPLFQALQTAVTTYGDVAFDEFNRIVLEGMYGTGRGMKMHDLAESTLYAAAQLYPDKDYRTILESNFRRHGLLKPAFTAEYAARYLAADSPIEVSLQPTGRQAAINGSWQVGSQSQALNNAAFSELTLSQVLPTDGQCGVALTASFDLNYRYAERLQSQPWQHTTTLIVGTPALAHAAKMENSTIPDARQLNNGQLVSGTKVYTITLTDADKRVDNQFAVYLDISHSQPQDLRVTLTSPSGTKVTLFDHALSTRQAIKDYFTFAHDPQLAALANEPTQGLWMLEITDSSAGDTGTLNQWGVSHFDNYDCGTPAVEPPPTTPEPPATPEPAASSSSGGATSPASLLWLLLPLLWRWTTREQRGL</sequence>
<reference evidence="6 7" key="1">
    <citation type="submission" date="2022-02" db="EMBL/GenBank/DDBJ databases">
        <authorList>
            <person name="Zhuang L."/>
        </authorList>
    </citation>
    <scope>NUCLEOTIDE SEQUENCE [LARGE SCALE GENOMIC DNA]</scope>
    <source>
        <strain evidence="6 7">C32</strain>
    </source>
</reference>
<keyword evidence="7" id="KW-1185">Reference proteome</keyword>
<dbReference type="Proteomes" id="UP001201549">
    <property type="component" value="Unassembled WGS sequence"/>
</dbReference>
<feature type="compositionally biased region" description="Pro residues" evidence="3">
    <location>
        <begin position="728"/>
        <end position="741"/>
    </location>
</feature>
<comment type="caution">
    <text evidence="6">The sequence shown here is derived from an EMBL/GenBank/DDBJ whole genome shotgun (WGS) entry which is preliminary data.</text>
</comment>
<accession>A0ABT2FIG1</accession>
<organism evidence="6 7">
    <name type="scientific">Shewanella electrica</name>
    <dbReference type="NCBI Taxonomy" id="515560"/>
    <lineage>
        <taxon>Bacteria</taxon>
        <taxon>Pseudomonadati</taxon>
        <taxon>Pseudomonadota</taxon>
        <taxon>Gammaproteobacteria</taxon>
        <taxon>Alteromonadales</taxon>
        <taxon>Shewanellaceae</taxon>
        <taxon>Shewanella</taxon>
    </lineage>
</organism>
<gene>
    <name evidence="6" type="ORF">L9G74_06545</name>
</gene>
<dbReference type="InterPro" id="IPR002884">
    <property type="entry name" value="P_dom"/>
</dbReference>
<proteinExistence type="predicted"/>
<keyword evidence="2" id="KW-0378">Hydrolase</keyword>
<name>A0ABT2FIG1_9GAMM</name>
<feature type="chain" id="PRO_5046349690" evidence="4">
    <location>
        <begin position="25"/>
        <end position="777"/>
    </location>
</feature>
<evidence type="ECO:0000256" key="2">
    <source>
        <dbReference type="ARBA" id="ARBA00022801"/>
    </source>
</evidence>
<keyword evidence="4" id="KW-0732">Signal</keyword>
<evidence type="ECO:0000256" key="3">
    <source>
        <dbReference type="SAM" id="MobiDB-lite"/>
    </source>
</evidence>
<dbReference type="SUPFAM" id="SSF55486">
    <property type="entry name" value="Metalloproteases ('zincins'), catalytic domain"/>
    <property type="match status" value="1"/>
</dbReference>
<evidence type="ECO:0000256" key="4">
    <source>
        <dbReference type="SAM" id="SignalP"/>
    </source>
</evidence>
<feature type="compositionally biased region" description="Low complexity" evidence="3">
    <location>
        <begin position="742"/>
        <end position="751"/>
    </location>
</feature>
<evidence type="ECO:0000313" key="7">
    <source>
        <dbReference type="Proteomes" id="UP001201549"/>
    </source>
</evidence>
<feature type="region of interest" description="Disordered" evidence="3">
    <location>
        <begin position="721"/>
        <end position="751"/>
    </location>
</feature>
<evidence type="ECO:0000256" key="1">
    <source>
        <dbReference type="ARBA" id="ARBA00022670"/>
    </source>
</evidence>
<protein>
    <submittedName>
        <fullName evidence="6">Proprotein convertase P-domain-containing protein</fullName>
    </submittedName>
</protein>
<feature type="signal peptide" evidence="4">
    <location>
        <begin position="1"/>
        <end position="24"/>
    </location>
</feature>
<reference evidence="7" key="2">
    <citation type="submission" date="2023-07" db="EMBL/GenBank/DDBJ databases">
        <title>Shewanella mangrovi sp. nov., an acetaldehyde- degrading bacterium isolated from mangrove sediment.</title>
        <authorList>
            <person name="Liu Y."/>
        </authorList>
    </citation>
    <scope>NUCLEOTIDE SEQUENCE [LARGE SCALE GENOMIC DNA]</scope>
    <source>
        <strain evidence="7">C32</strain>
    </source>
</reference>
<evidence type="ECO:0000259" key="5">
    <source>
        <dbReference type="PROSITE" id="PS51829"/>
    </source>
</evidence>
<evidence type="ECO:0000313" key="6">
    <source>
        <dbReference type="EMBL" id="MCS4556091.1"/>
    </source>
</evidence>
<feature type="domain" description="P/Homo B" evidence="5">
    <location>
        <begin position="585"/>
        <end position="726"/>
    </location>
</feature>
<dbReference type="EMBL" id="JAKOGG010000003">
    <property type="protein sequence ID" value="MCS4556091.1"/>
    <property type="molecule type" value="Genomic_DNA"/>
</dbReference>
<keyword evidence="1" id="KW-0645">Protease</keyword>
<dbReference type="PROSITE" id="PS51829">
    <property type="entry name" value="P_HOMO_B"/>
    <property type="match status" value="1"/>
</dbReference>
<dbReference type="Gene3D" id="2.60.120.260">
    <property type="entry name" value="Galactose-binding domain-like"/>
    <property type="match status" value="1"/>
</dbReference>